<reference evidence="2" key="1">
    <citation type="journal article" date="2015" name="Nat. Genet.">
        <title>The genome and transcriptome of the zoonotic hookworm Ancylostoma ceylanicum identify infection-specific gene families.</title>
        <authorList>
            <person name="Schwarz E.M."/>
            <person name="Hu Y."/>
            <person name="Antoshechkin I."/>
            <person name="Miller M.M."/>
            <person name="Sternberg P.W."/>
            <person name="Aroian R.V."/>
        </authorList>
    </citation>
    <scope>NUCLEOTIDE SEQUENCE</scope>
    <source>
        <strain evidence="2">HY135</strain>
    </source>
</reference>
<protein>
    <submittedName>
        <fullName evidence="1">Uncharacterized protein</fullName>
    </submittedName>
</protein>
<name>A0A016WNZ0_9BILA</name>
<evidence type="ECO:0000313" key="1">
    <source>
        <dbReference type="EMBL" id="EYC41321.1"/>
    </source>
</evidence>
<proteinExistence type="predicted"/>
<accession>A0A016WNZ0</accession>
<dbReference type="EMBL" id="JARK01000173">
    <property type="protein sequence ID" value="EYC41321.1"/>
    <property type="molecule type" value="Genomic_DNA"/>
</dbReference>
<keyword evidence="2" id="KW-1185">Reference proteome</keyword>
<gene>
    <name evidence="1" type="primary">Acey_s0573.g154</name>
    <name evidence="1" type="ORF">Y032_0573g154</name>
</gene>
<evidence type="ECO:0000313" key="2">
    <source>
        <dbReference type="Proteomes" id="UP000024635"/>
    </source>
</evidence>
<sequence length="66" mass="7503">MSQWKTAQPTAAYSGIELKLEKPPELAERPVLSTKEMLCLKWLVISDFRSSKKTYLVLMTPTTSTK</sequence>
<comment type="caution">
    <text evidence="1">The sequence shown here is derived from an EMBL/GenBank/DDBJ whole genome shotgun (WGS) entry which is preliminary data.</text>
</comment>
<dbReference type="AlphaFoldDB" id="A0A016WNZ0"/>
<dbReference type="Proteomes" id="UP000024635">
    <property type="component" value="Unassembled WGS sequence"/>
</dbReference>
<organism evidence="1 2">
    <name type="scientific">Ancylostoma ceylanicum</name>
    <dbReference type="NCBI Taxonomy" id="53326"/>
    <lineage>
        <taxon>Eukaryota</taxon>
        <taxon>Metazoa</taxon>
        <taxon>Ecdysozoa</taxon>
        <taxon>Nematoda</taxon>
        <taxon>Chromadorea</taxon>
        <taxon>Rhabditida</taxon>
        <taxon>Rhabditina</taxon>
        <taxon>Rhabditomorpha</taxon>
        <taxon>Strongyloidea</taxon>
        <taxon>Ancylostomatidae</taxon>
        <taxon>Ancylostomatinae</taxon>
        <taxon>Ancylostoma</taxon>
    </lineage>
</organism>